<dbReference type="InterPro" id="IPR003313">
    <property type="entry name" value="AraC-bd"/>
</dbReference>
<evidence type="ECO:0000256" key="1">
    <source>
        <dbReference type="ARBA" id="ARBA00023015"/>
    </source>
</evidence>
<dbReference type="SMART" id="SM00342">
    <property type="entry name" value="HTH_ARAC"/>
    <property type="match status" value="1"/>
</dbReference>
<protein>
    <submittedName>
        <fullName evidence="5">Helix-turn-helix-domain containing protein AraC type</fullName>
    </submittedName>
</protein>
<reference evidence="6" key="1">
    <citation type="submission" date="2011-05" db="EMBL/GenBank/DDBJ databases">
        <title>Complete sequence of Desulfotomaculum ruminis DSM 2154.</title>
        <authorList>
            <person name="Lucas S."/>
            <person name="Copeland A."/>
            <person name="Lapidus A."/>
            <person name="Cheng J.-F."/>
            <person name="Goodwin L."/>
            <person name="Pitluck S."/>
            <person name="Lu M."/>
            <person name="Detter J.C."/>
            <person name="Han C."/>
            <person name="Tapia R."/>
            <person name="Land M."/>
            <person name="Hauser L."/>
            <person name="Kyrpides N."/>
            <person name="Ivanova N."/>
            <person name="Mikhailova N."/>
            <person name="Pagani I."/>
            <person name="Stams A.J.M."/>
            <person name="Plugge C.M."/>
            <person name="Muyzer G."/>
            <person name="Kuever J."/>
            <person name="Parshina S.N."/>
            <person name="Ivanova A.E."/>
            <person name="Nazina T.N."/>
            <person name="Brambilla E."/>
            <person name="Spring S."/>
            <person name="Klenk H.-P."/>
            <person name="Woyke T."/>
        </authorList>
    </citation>
    <scope>NUCLEOTIDE SEQUENCE [LARGE SCALE GENOMIC DNA]</scope>
    <source>
        <strain evidence="6">ATCC 23193 / DSM 2154 / NCIB 8452 / DL</strain>
    </source>
</reference>
<dbReference type="PANTHER" id="PTHR46796:SF2">
    <property type="entry name" value="TRANSCRIPTIONAL REGULATORY PROTEIN"/>
    <property type="match status" value="1"/>
</dbReference>
<dbReference type="SUPFAM" id="SSF51215">
    <property type="entry name" value="Regulatory protein AraC"/>
    <property type="match status" value="1"/>
</dbReference>
<organism evidence="5 6">
    <name type="scientific">Desulforamulus ruminis (strain ATCC 23193 / DSM 2154 / NCIMB 8452 / DL)</name>
    <name type="common">Desulfotomaculum ruminis</name>
    <dbReference type="NCBI Taxonomy" id="696281"/>
    <lineage>
        <taxon>Bacteria</taxon>
        <taxon>Bacillati</taxon>
        <taxon>Bacillota</taxon>
        <taxon>Clostridia</taxon>
        <taxon>Eubacteriales</taxon>
        <taxon>Peptococcaceae</taxon>
        <taxon>Desulforamulus</taxon>
    </lineage>
</organism>
<evidence type="ECO:0000256" key="2">
    <source>
        <dbReference type="ARBA" id="ARBA00023125"/>
    </source>
</evidence>
<keyword evidence="1" id="KW-0805">Transcription regulation</keyword>
<dbReference type="eggNOG" id="COG2207">
    <property type="taxonomic scope" value="Bacteria"/>
</dbReference>
<dbReference type="Pfam" id="PF12833">
    <property type="entry name" value="HTH_18"/>
    <property type="match status" value="1"/>
</dbReference>
<dbReference type="InterPro" id="IPR018060">
    <property type="entry name" value="HTH_AraC"/>
</dbReference>
<evidence type="ECO:0000259" key="4">
    <source>
        <dbReference type="PROSITE" id="PS01124"/>
    </source>
</evidence>
<dbReference type="Gene3D" id="2.60.120.10">
    <property type="entry name" value="Jelly Rolls"/>
    <property type="match status" value="1"/>
</dbReference>
<dbReference type="SUPFAM" id="SSF46689">
    <property type="entry name" value="Homeodomain-like"/>
    <property type="match status" value="2"/>
</dbReference>
<evidence type="ECO:0000256" key="3">
    <source>
        <dbReference type="ARBA" id="ARBA00023163"/>
    </source>
</evidence>
<sequence length="275" mass="31912">MLNEIRTIYLDPDLNIEAYHFKGIMQKFPTHFHDHYTIGFIESGQRYLACKDKEFIINPGDLVLFNPGDSHACEQIDGKTLDFRCINVKPEPMKRAVLEITGRDTLPYFTQSVHYGSGLSTCLRELHLSIAQEERDFKKEELFLFLIEELVREYSDLEYANGLKEPRSEIKAVCQYLEANYAQNISLDHLSALTGLSKYYLLRSFTKQKGISPYSYLETIRVNNAKILLEQGVKPIEAAFQTGFSDQGHFNHFFKRLIGLTPKQYQKIFCEDRDK</sequence>
<dbReference type="AlphaFoldDB" id="F6DLR7"/>
<dbReference type="InterPro" id="IPR050204">
    <property type="entry name" value="AraC_XylS_family_regulators"/>
</dbReference>
<dbReference type="PANTHER" id="PTHR46796">
    <property type="entry name" value="HTH-TYPE TRANSCRIPTIONAL ACTIVATOR RHAS-RELATED"/>
    <property type="match status" value="1"/>
</dbReference>
<dbReference type="OrthoDB" id="183331at2"/>
<dbReference type="EMBL" id="CP002780">
    <property type="protein sequence ID" value="AEG58360.1"/>
    <property type="molecule type" value="Genomic_DNA"/>
</dbReference>
<dbReference type="CDD" id="cd07001">
    <property type="entry name" value="cupin_YbfI-like_N"/>
    <property type="match status" value="1"/>
</dbReference>
<dbReference type="InterPro" id="IPR037923">
    <property type="entry name" value="HTH-like"/>
</dbReference>
<keyword evidence="2" id="KW-0238">DNA-binding</keyword>
<dbReference type="HOGENOM" id="CLU_000445_88_16_9"/>
<dbReference type="InterPro" id="IPR014710">
    <property type="entry name" value="RmlC-like_jellyroll"/>
</dbReference>
<dbReference type="KEGG" id="dru:Desru_0059"/>
<dbReference type="RefSeq" id="WP_013840142.1">
    <property type="nucleotide sequence ID" value="NC_015589.1"/>
</dbReference>
<dbReference type="InterPro" id="IPR009057">
    <property type="entry name" value="Homeodomain-like_sf"/>
</dbReference>
<keyword evidence="6" id="KW-1185">Reference proteome</keyword>
<evidence type="ECO:0000313" key="5">
    <source>
        <dbReference type="EMBL" id="AEG58360.1"/>
    </source>
</evidence>
<dbReference type="Pfam" id="PF02311">
    <property type="entry name" value="AraC_binding"/>
    <property type="match status" value="1"/>
</dbReference>
<name>F6DLR7_DESRL</name>
<dbReference type="Gene3D" id="1.10.10.60">
    <property type="entry name" value="Homeodomain-like"/>
    <property type="match status" value="2"/>
</dbReference>
<gene>
    <name evidence="5" type="ordered locus">Desru_0059</name>
</gene>
<accession>F6DLR7</accession>
<dbReference type="Proteomes" id="UP000009234">
    <property type="component" value="Chromosome"/>
</dbReference>
<feature type="domain" description="HTH araC/xylS-type" evidence="4">
    <location>
        <begin position="171"/>
        <end position="268"/>
    </location>
</feature>
<proteinExistence type="predicted"/>
<dbReference type="GO" id="GO:0003700">
    <property type="term" value="F:DNA-binding transcription factor activity"/>
    <property type="evidence" value="ECO:0007669"/>
    <property type="project" value="InterPro"/>
</dbReference>
<keyword evidence="3" id="KW-0804">Transcription</keyword>
<dbReference type="PROSITE" id="PS01124">
    <property type="entry name" value="HTH_ARAC_FAMILY_2"/>
    <property type="match status" value="1"/>
</dbReference>
<dbReference type="GO" id="GO:0043565">
    <property type="term" value="F:sequence-specific DNA binding"/>
    <property type="evidence" value="ECO:0007669"/>
    <property type="project" value="InterPro"/>
</dbReference>
<reference evidence="5 6" key="2">
    <citation type="journal article" date="2012" name="Stand. Genomic Sci.">
        <title>Complete genome sequence of the sulfate-reducing firmicute Desulfotomaculum ruminis type strain (DL(T)).</title>
        <authorList>
            <person name="Spring S."/>
            <person name="Visser M."/>
            <person name="Lu M."/>
            <person name="Copeland A."/>
            <person name="Lapidus A."/>
            <person name="Lucas S."/>
            <person name="Cheng J.F."/>
            <person name="Han C."/>
            <person name="Tapia R."/>
            <person name="Goodwin L.A."/>
            <person name="Pitluck S."/>
            <person name="Ivanova N."/>
            <person name="Land M."/>
            <person name="Hauser L."/>
            <person name="Larimer F."/>
            <person name="Rohde M."/>
            <person name="Goker M."/>
            <person name="Detter J.C."/>
            <person name="Kyrpides N.C."/>
            <person name="Woyke T."/>
            <person name="Schaap P.J."/>
            <person name="Plugge C.M."/>
            <person name="Muyzer G."/>
            <person name="Kuever J."/>
            <person name="Pereira I.A."/>
            <person name="Parshina S.N."/>
            <person name="Bernier-Latmani R."/>
            <person name="Stams A.J."/>
            <person name="Klenk H.P."/>
        </authorList>
    </citation>
    <scope>NUCLEOTIDE SEQUENCE [LARGE SCALE GENOMIC DNA]</scope>
    <source>
        <strain evidence="6">ATCC 23193 / DSM 2154 / NCIB 8452 / DL</strain>
    </source>
</reference>
<dbReference type="STRING" id="696281.Desru_0059"/>
<evidence type="ECO:0000313" key="6">
    <source>
        <dbReference type="Proteomes" id="UP000009234"/>
    </source>
</evidence>